<dbReference type="PROSITE" id="PS50977">
    <property type="entry name" value="HTH_TETR_2"/>
    <property type="match status" value="1"/>
</dbReference>
<dbReference type="SUPFAM" id="SSF46689">
    <property type="entry name" value="Homeodomain-like"/>
    <property type="match status" value="1"/>
</dbReference>
<sequence>MGNREDLLAGARKVILERGVAKATARDIAAAAGVSLAAIGYHFGSKDRLVTEALSEALGDSMGEAMRELIAEGAGASPLDGLARLWNGMPQVFAGNHEAMLASLENIVRIVRSEDARAQLGDQLSGAYGDLADAVAAAHPDLDAEQAAAIGRLYFVLSQGLGILWLLNPGTAAVDGDQLRTAVAALAGK</sequence>
<protein>
    <submittedName>
        <fullName evidence="4">TetR family transcriptional regulator</fullName>
    </submittedName>
</protein>
<dbReference type="InterPro" id="IPR009057">
    <property type="entry name" value="Homeodomain-like_sf"/>
</dbReference>
<dbReference type="RefSeq" id="WP_378600628.1">
    <property type="nucleotide sequence ID" value="NZ_JBHSQN010000002.1"/>
</dbReference>
<comment type="caution">
    <text evidence="4">The sequence shown here is derived from an EMBL/GenBank/DDBJ whole genome shotgun (WGS) entry which is preliminary data.</text>
</comment>
<feature type="DNA-binding region" description="H-T-H motif" evidence="2">
    <location>
        <begin position="24"/>
        <end position="43"/>
    </location>
</feature>
<proteinExistence type="predicted"/>
<dbReference type="PANTHER" id="PTHR30055:SF219">
    <property type="entry name" value="TRANSCRIPTIONAL REGULATORY PROTEIN"/>
    <property type="match status" value="1"/>
</dbReference>
<reference evidence="5" key="1">
    <citation type="journal article" date="2019" name="Int. J. Syst. Evol. Microbiol.">
        <title>The Global Catalogue of Microorganisms (GCM) 10K type strain sequencing project: providing services to taxonomists for standard genome sequencing and annotation.</title>
        <authorList>
            <consortium name="The Broad Institute Genomics Platform"/>
            <consortium name="The Broad Institute Genome Sequencing Center for Infectious Disease"/>
            <person name="Wu L."/>
            <person name="Ma J."/>
        </authorList>
    </citation>
    <scope>NUCLEOTIDE SEQUENCE [LARGE SCALE GENOMIC DNA]</scope>
    <source>
        <strain evidence="5">CCUG 36956</strain>
    </source>
</reference>
<evidence type="ECO:0000313" key="5">
    <source>
        <dbReference type="Proteomes" id="UP001596223"/>
    </source>
</evidence>
<dbReference type="InterPro" id="IPR050109">
    <property type="entry name" value="HTH-type_TetR-like_transc_reg"/>
</dbReference>
<dbReference type="SUPFAM" id="SSF48498">
    <property type="entry name" value="Tetracyclin repressor-like, C-terminal domain"/>
    <property type="match status" value="1"/>
</dbReference>
<dbReference type="Proteomes" id="UP001596223">
    <property type="component" value="Unassembled WGS sequence"/>
</dbReference>
<accession>A0ABW1JNK0</accession>
<dbReference type="EMBL" id="JBHSQN010000002">
    <property type="protein sequence ID" value="MFC6010557.1"/>
    <property type="molecule type" value="Genomic_DNA"/>
</dbReference>
<gene>
    <name evidence="4" type="ORF">ACFP3H_05800</name>
</gene>
<dbReference type="Pfam" id="PF00440">
    <property type="entry name" value="TetR_N"/>
    <property type="match status" value="1"/>
</dbReference>
<evidence type="ECO:0000313" key="4">
    <source>
        <dbReference type="EMBL" id="MFC6010557.1"/>
    </source>
</evidence>
<dbReference type="PANTHER" id="PTHR30055">
    <property type="entry name" value="HTH-TYPE TRANSCRIPTIONAL REGULATOR RUTR"/>
    <property type="match status" value="1"/>
</dbReference>
<evidence type="ECO:0000256" key="2">
    <source>
        <dbReference type="PROSITE-ProRule" id="PRU00335"/>
    </source>
</evidence>
<dbReference type="InterPro" id="IPR001647">
    <property type="entry name" value="HTH_TetR"/>
</dbReference>
<dbReference type="Gene3D" id="1.10.357.10">
    <property type="entry name" value="Tetracycline Repressor, domain 2"/>
    <property type="match status" value="1"/>
</dbReference>
<keyword evidence="5" id="KW-1185">Reference proteome</keyword>
<name>A0ABW1JNK0_9NOCA</name>
<dbReference type="PRINTS" id="PR00455">
    <property type="entry name" value="HTHTETR"/>
</dbReference>
<dbReference type="InterPro" id="IPR036271">
    <property type="entry name" value="Tet_transcr_reg_TetR-rel_C_sf"/>
</dbReference>
<keyword evidence="1 2" id="KW-0238">DNA-binding</keyword>
<evidence type="ECO:0000256" key="1">
    <source>
        <dbReference type="ARBA" id="ARBA00023125"/>
    </source>
</evidence>
<feature type="domain" description="HTH tetR-type" evidence="3">
    <location>
        <begin position="1"/>
        <end position="61"/>
    </location>
</feature>
<organism evidence="4 5">
    <name type="scientific">Nocardia lasii</name>
    <dbReference type="NCBI Taxonomy" id="1616107"/>
    <lineage>
        <taxon>Bacteria</taxon>
        <taxon>Bacillati</taxon>
        <taxon>Actinomycetota</taxon>
        <taxon>Actinomycetes</taxon>
        <taxon>Mycobacteriales</taxon>
        <taxon>Nocardiaceae</taxon>
        <taxon>Nocardia</taxon>
    </lineage>
</organism>
<evidence type="ECO:0000259" key="3">
    <source>
        <dbReference type="PROSITE" id="PS50977"/>
    </source>
</evidence>